<proteinExistence type="predicted"/>
<dbReference type="EMBL" id="LVZM01023185">
    <property type="protein sequence ID" value="OUC40191.1"/>
    <property type="molecule type" value="Genomic_DNA"/>
</dbReference>
<keyword evidence="1" id="KW-0812">Transmembrane</keyword>
<feature type="non-terminal residue" evidence="2">
    <location>
        <position position="66"/>
    </location>
</feature>
<dbReference type="Proteomes" id="UP000243006">
    <property type="component" value="Unassembled WGS sequence"/>
</dbReference>
<keyword evidence="1" id="KW-0472">Membrane</keyword>
<reference evidence="2 3" key="1">
    <citation type="submission" date="2015-04" db="EMBL/GenBank/DDBJ databases">
        <title>Draft genome of the roundworm Trichinella nativa.</title>
        <authorList>
            <person name="Mitreva M."/>
        </authorList>
    </citation>
    <scope>NUCLEOTIDE SEQUENCE [LARGE SCALE GENOMIC DNA]</scope>
    <source>
        <strain evidence="2 3">ISS45</strain>
    </source>
</reference>
<evidence type="ECO:0000256" key="1">
    <source>
        <dbReference type="SAM" id="Phobius"/>
    </source>
</evidence>
<dbReference type="AlphaFoldDB" id="A0A1Y3E5D5"/>
<evidence type="ECO:0000313" key="3">
    <source>
        <dbReference type="Proteomes" id="UP000243006"/>
    </source>
</evidence>
<gene>
    <name evidence="2" type="ORF">D917_04286</name>
</gene>
<evidence type="ECO:0000313" key="2">
    <source>
        <dbReference type="EMBL" id="OUC40191.1"/>
    </source>
</evidence>
<accession>A0A1Y3E5D5</accession>
<name>A0A1Y3E5D5_9BILA</name>
<comment type="caution">
    <text evidence="2">The sequence shown here is derived from an EMBL/GenBank/DDBJ whole genome shotgun (WGS) entry which is preliminary data.</text>
</comment>
<sequence length="66" mass="7249">MVKQLKQVEISQLFDLLCGIAVISAVCSSSLVDQRTLAAKAGSISTFRPTEIILQEFAFLVSLQQY</sequence>
<organism evidence="2 3">
    <name type="scientific">Trichinella nativa</name>
    <dbReference type="NCBI Taxonomy" id="6335"/>
    <lineage>
        <taxon>Eukaryota</taxon>
        <taxon>Metazoa</taxon>
        <taxon>Ecdysozoa</taxon>
        <taxon>Nematoda</taxon>
        <taxon>Enoplea</taxon>
        <taxon>Dorylaimia</taxon>
        <taxon>Trichinellida</taxon>
        <taxon>Trichinellidae</taxon>
        <taxon>Trichinella</taxon>
    </lineage>
</organism>
<feature type="transmembrane region" description="Helical" evidence="1">
    <location>
        <begin position="12"/>
        <end position="32"/>
    </location>
</feature>
<keyword evidence="1" id="KW-1133">Transmembrane helix</keyword>
<protein>
    <submittedName>
        <fullName evidence="2">Uncharacterized protein</fullName>
    </submittedName>
</protein>